<reference evidence="1 2" key="1">
    <citation type="journal article" date="2018" name="Sci. Adv.">
        <title>Multi-heme cytochromes provide a pathway for survival in energy-limited environments.</title>
        <authorList>
            <person name="Deng X."/>
            <person name="Dohmae N."/>
            <person name="Nealson K.H."/>
            <person name="Hashimoto K."/>
            <person name="Okamoto A."/>
        </authorList>
    </citation>
    <scope>NUCLEOTIDE SEQUENCE [LARGE SCALE GENOMIC DNA]</scope>
    <source>
        <strain evidence="1 2">IS5</strain>
    </source>
</reference>
<name>A0A2Z6B2S0_9BACT</name>
<dbReference type="EMBL" id="AP017378">
    <property type="protein sequence ID" value="BBD09710.1"/>
    <property type="molecule type" value="Genomic_DNA"/>
</dbReference>
<gene>
    <name evidence="1" type="ORF">DFE_2984</name>
</gene>
<dbReference type="Gene3D" id="1.10.150.20">
    <property type="entry name" value="5' to 3' exonuclease, C-terminal subdomain"/>
    <property type="match status" value="1"/>
</dbReference>
<dbReference type="KEGG" id="dfl:DFE_2984"/>
<keyword evidence="2" id="KW-1185">Reference proteome</keyword>
<evidence type="ECO:0000313" key="2">
    <source>
        <dbReference type="Proteomes" id="UP000269883"/>
    </source>
</evidence>
<accession>A0A2Z6B2S0</accession>
<proteinExistence type="predicted"/>
<protein>
    <submittedName>
        <fullName evidence="1">Pathogenicity locus</fullName>
    </submittedName>
</protein>
<dbReference type="InterPro" id="IPR021725">
    <property type="entry name" value="Cdd1"/>
</dbReference>
<dbReference type="Proteomes" id="UP000269883">
    <property type="component" value="Chromosome"/>
</dbReference>
<dbReference type="AlphaFoldDB" id="A0A2Z6B2S0"/>
<evidence type="ECO:0000313" key="1">
    <source>
        <dbReference type="EMBL" id="BBD09710.1"/>
    </source>
</evidence>
<organism evidence="1 2">
    <name type="scientific">Desulfovibrio ferrophilus</name>
    <dbReference type="NCBI Taxonomy" id="241368"/>
    <lineage>
        <taxon>Bacteria</taxon>
        <taxon>Pseudomonadati</taxon>
        <taxon>Thermodesulfobacteriota</taxon>
        <taxon>Desulfovibrionia</taxon>
        <taxon>Desulfovibrionales</taxon>
        <taxon>Desulfovibrionaceae</taxon>
        <taxon>Desulfovibrio</taxon>
    </lineage>
</organism>
<sequence>MQQRTALPFPPPSRYIPPMSKTESIRNLKRIPGVGPSLSEDLYRLGFTSVSALADQDPQAMYDRLMELEGCHVDRCVLYVFRCAVYFASETQHDPARLKWWNWKDQS</sequence>
<dbReference type="Pfam" id="PF11731">
    <property type="entry name" value="Cdd1"/>
    <property type="match status" value="1"/>
</dbReference>